<reference evidence="1" key="1">
    <citation type="submission" date="2021-01" db="EMBL/GenBank/DDBJ databases">
        <authorList>
            <person name="Corre E."/>
            <person name="Pelletier E."/>
            <person name="Niang G."/>
            <person name="Scheremetjew M."/>
            <person name="Finn R."/>
            <person name="Kale V."/>
            <person name="Holt S."/>
            <person name="Cochrane G."/>
            <person name="Meng A."/>
            <person name="Brown T."/>
            <person name="Cohen L."/>
        </authorList>
    </citation>
    <scope>NUCLEOTIDE SEQUENCE</scope>
    <source>
        <strain evidence="1">SM1012Den-03</strain>
    </source>
</reference>
<dbReference type="InterPro" id="IPR027417">
    <property type="entry name" value="P-loop_NTPase"/>
</dbReference>
<dbReference type="SUPFAM" id="SSF52540">
    <property type="entry name" value="P-loop containing nucleoside triphosphate hydrolases"/>
    <property type="match status" value="1"/>
</dbReference>
<organism evidence="1">
    <name type="scientific">Skeletonema marinoi</name>
    <dbReference type="NCBI Taxonomy" id="267567"/>
    <lineage>
        <taxon>Eukaryota</taxon>
        <taxon>Sar</taxon>
        <taxon>Stramenopiles</taxon>
        <taxon>Ochrophyta</taxon>
        <taxon>Bacillariophyta</taxon>
        <taxon>Coscinodiscophyceae</taxon>
        <taxon>Thalassiosirophycidae</taxon>
        <taxon>Thalassiosirales</taxon>
        <taxon>Skeletonemataceae</taxon>
        <taxon>Skeletonema</taxon>
        <taxon>Skeletonema marinoi-dohrnii complex</taxon>
    </lineage>
</organism>
<evidence type="ECO:0008006" key="2">
    <source>
        <dbReference type="Google" id="ProtNLM"/>
    </source>
</evidence>
<evidence type="ECO:0000313" key="1">
    <source>
        <dbReference type="EMBL" id="CAD9590778.1"/>
    </source>
</evidence>
<accession>A0A7S2KZZ3</accession>
<sequence>MTMMTNQAAAKPMTSKRVVFQVAAALALSAYCLLHYAWLTESPPEQKWTDSASLIRGRSLSAVDLPPRCFIPREYRLSKQPTSPTYLASFHGGGGGKVISNLAQALTGIAATNQVNYARRRIDHSVLFETHYPLEGAIKVEGDDANFRGAILLLRNPVDSILSFFNAFYARKYHYLIDFRAPAEDWIRYRDSAQFADQLKAYERFVLHWMNKYKKNREDLVLITYEGITGGRGAIFTKQIASYLDKSEGINVIDPDSIPCIWEKFVRDQWYPNNGHASTATSFQERAEDRPLTQDQLFAVSRMLQSLDERFGRDKQFSTIMNSYMNSLYDYSDSVIS</sequence>
<protein>
    <recommendedName>
        <fullName evidence="2">Sulfotransferase domain-containing protein</fullName>
    </recommendedName>
</protein>
<dbReference type="Gene3D" id="3.40.50.300">
    <property type="entry name" value="P-loop containing nucleotide triphosphate hydrolases"/>
    <property type="match status" value="1"/>
</dbReference>
<proteinExistence type="predicted"/>
<dbReference type="AlphaFoldDB" id="A0A7S2KZZ3"/>
<gene>
    <name evidence="1" type="ORF">SMAR0320_LOCUS6884</name>
</gene>
<dbReference type="EMBL" id="HBGZ01009621">
    <property type="protein sequence ID" value="CAD9590778.1"/>
    <property type="molecule type" value="Transcribed_RNA"/>
</dbReference>
<name>A0A7S2KZZ3_9STRA</name>